<name>A0AAV9VSQ6_9PEZI</name>
<dbReference type="EMBL" id="JAVHJL010000012">
    <property type="protein sequence ID" value="KAK6495827.1"/>
    <property type="molecule type" value="Genomic_DNA"/>
</dbReference>
<protein>
    <submittedName>
        <fullName evidence="1">Uncharacterized protein</fullName>
    </submittedName>
</protein>
<evidence type="ECO:0000313" key="2">
    <source>
        <dbReference type="Proteomes" id="UP001370758"/>
    </source>
</evidence>
<proteinExistence type="predicted"/>
<keyword evidence="2" id="KW-1185">Reference proteome</keyword>
<dbReference type="AlphaFoldDB" id="A0AAV9VSQ6"/>
<organism evidence="1 2">
    <name type="scientific">Arthrobotrys musiformis</name>
    <dbReference type="NCBI Taxonomy" id="47236"/>
    <lineage>
        <taxon>Eukaryota</taxon>
        <taxon>Fungi</taxon>
        <taxon>Dikarya</taxon>
        <taxon>Ascomycota</taxon>
        <taxon>Pezizomycotina</taxon>
        <taxon>Orbiliomycetes</taxon>
        <taxon>Orbiliales</taxon>
        <taxon>Orbiliaceae</taxon>
        <taxon>Arthrobotrys</taxon>
    </lineage>
</organism>
<dbReference type="Proteomes" id="UP001370758">
    <property type="component" value="Unassembled WGS sequence"/>
</dbReference>
<evidence type="ECO:0000313" key="1">
    <source>
        <dbReference type="EMBL" id="KAK6495827.1"/>
    </source>
</evidence>
<accession>A0AAV9VSQ6</accession>
<comment type="caution">
    <text evidence="1">The sequence shown here is derived from an EMBL/GenBank/DDBJ whole genome shotgun (WGS) entry which is preliminary data.</text>
</comment>
<sequence length="61" mass="6699">MEGGAMVEVGLKVMDGKEAVGRKLLLDDASRTRFTVAFQQLAMKQNSIQTPGKKDKSENDE</sequence>
<reference evidence="1 2" key="1">
    <citation type="submission" date="2023-08" db="EMBL/GenBank/DDBJ databases">
        <authorList>
            <person name="Palmer J.M."/>
        </authorList>
    </citation>
    <scope>NUCLEOTIDE SEQUENCE [LARGE SCALE GENOMIC DNA]</scope>
    <source>
        <strain evidence="1 2">TWF481</strain>
    </source>
</reference>
<gene>
    <name evidence="1" type="ORF">TWF481_002873</name>
</gene>